<feature type="non-terminal residue" evidence="1">
    <location>
        <position position="1"/>
    </location>
</feature>
<reference evidence="1" key="1">
    <citation type="journal article" date="2014" name="Front. Microbiol.">
        <title>High frequency of phylogenetically diverse reductive dehalogenase-homologous genes in deep subseafloor sedimentary metagenomes.</title>
        <authorList>
            <person name="Kawai M."/>
            <person name="Futagami T."/>
            <person name="Toyoda A."/>
            <person name="Takaki Y."/>
            <person name="Nishi S."/>
            <person name="Hori S."/>
            <person name="Arai W."/>
            <person name="Tsubouchi T."/>
            <person name="Morono Y."/>
            <person name="Uchiyama I."/>
            <person name="Ito T."/>
            <person name="Fujiyama A."/>
            <person name="Inagaki F."/>
            <person name="Takami H."/>
        </authorList>
    </citation>
    <scope>NUCLEOTIDE SEQUENCE</scope>
    <source>
        <strain evidence="1">Expedition CK06-06</strain>
    </source>
</reference>
<comment type="caution">
    <text evidence="1">The sequence shown here is derived from an EMBL/GenBank/DDBJ whole genome shotgun (WGS) entry which is preliminary data.</text>
</comment>
<dbReference type="AlphaFoldDB" id="X1HG16"/>
<organism evidence="1">
    <name type="scientific">marine sediment metagenome</name>
    <dbReference type="NCBI Taxonomy" id="412755"/>
    <lineage>
        <taxon>unclassified sequences</taxon>
        <taxon>metagenomes</taxon>
        <taxon>ecological metagenomes</taxon>
    </lineage>
</organism>
<accession>X1HG16</accession>
<protein>
    <submittedName>
        <fullName evidence="1">Uncharacterized protein</fullName>
    </submittedName>
</protein>
<dbReference type="EMBL" id="BARU01028239">
    <property type="protein sequence ID" value="GAH68372.1"/>
    <property type="molecule type" value="Genomic_DNA"/>
</dbReference>
<sequence length="116" mass="13725">QHKQTIALKSTLKIHPVYCKGSPSYYGSQTIHARFNHRGDRGSNSFTYWTTSKKYKKSWYKMVMQSEHDIAKGKIIYYDLGPKCPKYFRSKEDLGWYITNIIPLNEIWICNEYSSE</sequence>
<name>X1HG16_9ZZZZ</name>
<evidence type="ECO:0000313" key="1">
    <source>
        <dbReference type="EMBL" id="GAH68372.1"/>
    </source>
</evidence>
<gene>
    <name evidence="1" type="ORF">S03H2_45110</name>
</gene>
<proteinExistence type="predicted"/>